<organism evidence="2 3">
    <name type="scientific">Aegilops tauschii subsp. strangulata</name>
    <name type="common">Goatgrass</name>
    <dbReference type="NCBI Taxonomy" id="200361"/>
    <lineage>
        <taxon>Eukaryota</taxon>
        <taxon>Viridiplantae</taxon>
        <taxon>Streptophyta</taxon>
        <taxon>Embryophyta</taxon>
        <taxon>Tracheophyta</taxon>
        <taxon>Spermatophyta</taxon>
        <taxon>Magnoliopsida</taxon>
        <taxon>Liliopsida</taxon>
        <taxon>Poales</taxon>
        <taxon>Poaceae</taxon>
        <taxon>BOP clade</taxon>
        <taxon>Pooideae</taxon>
        <taxon>Triticodae</taxon>
        <taxon>Triticeae</taxon>
        <taxon>Triticinae</taxon>
        <taxon>Aegilops</taxon>
    </lineage>
</organism>
<dbReference type="PANTHER" id="PTHR44579">
    <property type="entry name" value="OS01G0730500 PROTEIN"/>
    <property type="match status" value="1"/>
</dbReference>
<feature type="domain" description="J" evidence="1">
    <location>
        <begin position="2"/>
        <end position="40"/>
    </location>
</feature>
<dbReference type="Proteomes" id="UP000015105">
    <property type="component" value="Chromosome 3D"/>
</dbReference>
<dbReference type="InterPro" id="IPR036869">
    <property type="entry name" value="J_dom_sf"/>
</dbReference>
<dbReference type="Gene3D" id="1.10.287.110">
    <property type="entry name" value="DnaJ domain"/>
    <property type="match status" value="1"/>
</dbReference>
<evidence type="ECO:0000259" key="1">
    <source>
        <dbReference type="Pfam" id="PF00226"/>
    </source>
</evidence>
<reference evidence="3" key="2">
    <citation type="journal article" date="2017" name="Nat. Plants">
        <title>The Aegilops tauschii genome reveals multiple impacts of transposons.</title>
        <authorList>
            <person name="Zhao G."/>
            <person name="Zou C."/>
            <person name="Li K."/>
            <person name="Wang K."/>
            <person name="Li T."/>
            <person name="Gao L."/>
            <person name="Zhang X."/>
            <person name="Wang H."/>
            <person name="Yang Z."/>
            <person name="Liu X."/>
            <person name="Jiang W."/>
            <person name="Mao L."/>
            <person name="Kong X."/>
            <person name="Jiao Y."/>
            <person name="Jia J."/>
        </authorList>
    </citation>
    <scope>NUCLEOTIDE SEQUENCE [LARGE SCALE GENOMIC DNA]</scope>
    <source>
        <strain evidence="3">cv. AL8/78</strain>
    </source>
</reference>
<dbReference type="Pfam" id="PF00226">
    <property type="entry name" value="DnaJ"/>
    <property type="match status" value="1"/>
</dbReference>
<proteinExistence type="predicted"/>
<reference evidence="2" key="4">
    <citation type="submission" date="2019-03" db="UniProtKB">
        <authorList>
            <consortium name="EnsemblPlants"/>
        </authorList>
    </citation>
    <scope>IDENTIFICATION</scope>
</reference>
<dbReference type="SUPFAM" id="SSF46565">
    <property type="entry name" value="Chaperone J-domain"/>
    <property type="match status" value="1"/>
</dbReference>
<dbReference type="AlphaFoldDB" id="A0A453FGK7"/>
<evidence type="ECO:0000313" key="2">
    <source>
        <dbReference type="EnsemblPlants" id="AET3Gv20671300.10"/>
    </source>
</evidence>
<reference evidence="2" key="3">
    <citation type="journal article" date="2017" name="Nature">
        <title>Genome sequence of the progenitor of the wheat D genome Aegilops tauschii.</title>
        <authorList>
            <person name="Luo M.C."/>
            <person name="Gu Y.Q."/>
            <person name="Puiu D."/>
            <person name="Wang H."/>
            <person name="Twardziok S.O."/>
            <person name="Deal K.R."/>
            <person name="Huo N."/>
            <person name="Zhu T."/>
            <person name="Wang L."/>
            <person name="Wang Y."/>
            <person name="McGuire P.E."/>
            <person name="Liu S."/>
            <person name="Long H."/>
            <person name="Ramasamy R.K."/>
            <person name="Rodriguez J.C."/>
            <person name="Van S.L."/>
            <person name="Yuan L."/>
            <person name="Wang Z."/>
            <person name="Xia Z."/>
            <person name="Xiao L."/>
            <person name="Anderson O.D."/>
            <person name="Ouyang S."/>
            <person name="Liang Y."/>
            <person name="Zimin A.V."/>
            <person name="Pertea G."/>
            <person name="Qi P."/>
            <person name="Bennetzen J.L."/>
            <person name="Dai X."/>
            <person name="Dawson M.W."/>
            <person name="Muller H.G."/>
            <person name="Kugler K."/>
            <person name="Rivarola-Duarte L."/>
            <person name="Spannagl M."/>
            <person name="Mayer K.F.X."/>
            <person name="Lu F.H."/>
            <person name="Bevan M.W."/>
            <person name="Leroy P."/>
            <person name="Li P."/>
            <person name="You F.M."/>
            <person name="Sun Q."/>
            <person name="Liu Z."/>
            <person name="Lyons E."/>
            <person name="Wicker T."/>
            <person name="Salzberg S.L."/>
            <person name="Devos K.M."/>
            <person name="Dvorak J."/>
        </authorList>
    </citation>
    <scope>NUCLEOTIDE SEQUENCE [LARGE SCALE GENOMIC DNA]</scope>
    <source>
        <strain evidence="2">cv. AL8/78</strain>
    </source>
</reference>
<accession>A0A453FGK7</accession>
<dbReference type="InterPro" id="IPR001623">
    <property type="entry name" value="DnaJ_domain"/>
</dbReference>
<protein>
    <recommendedName>
        <fullName evidence="1">J domain-containing protein</fullName>
    </recommendedName>
</protein>
<evidence type="ECO:0000313" key="3">
    <source>
        <dbReference type="Proteomes" id="UP000015105"/>
    </source>
</evidence>
<sequence>MPDATPQQIKKAYYNCMKACHPDLSGNDPDVTNFCMFINEGARAICVAI</sequence>
<reference evidence="3" key="1">
    <citation type="journal article" date="2014" name="Science">
        <title>Ancient hybridizations among the ancestral genomes of bread wheat.</title>
        <authorList>
            <consortium name="International Wheat Genome Sequencing Consortium,"/>
            <person name="Marcussen T."/>
            <person name="Sandve S.R."/>
            <person name="Heier L."/>
            <person name="Spannagl M."/>
            <person name="Pfeifer M."/>
            <person name="Jakobsen K.S."/>
            <person name="Wulff B.B."/>
            <person name="Steuernagel B."/>
            <person name="Mayer K.F."/>
            <person name="Olsen O.A."/>
        </authorList>
    </citation>
    <scope>NUCLEOTIDE SEQUENCE [LARGE SCALE GENOMIC DNA]</scope>
    <source>
        <strain evidence="3">cv. AL8/78</strain>
    </source>
</reference>
<reference evidence="2" key="5">
    <citation type="journal article" date="2021" name="G3 (Bethesda)">
        <title>Aegilops tauschii genome assembly Aet v5.0 features greater sequence contiguity and improved annotation.</title>
        <authorList>
            <person name="Wang L."/>
            <person name="Zhu T."/>
            <person name="Rodriguez J.C."/>
            <person name="Deal K.R."/>
            <person name="Dubcovsky J."/>
            <person name="McGuire P.E."/>
            <person name="Lux T."/>
            <person name="Spannagl M."/>
            <person name="Mayer K.F.X."/>
            <person name="Baldrich P."/>
            <person name="Meyers B.C."/>
            <person name="Huo N."/>
            <person name="Gu Y.Q."/>
            <person name="Zhou H."/>
            <person name="Devos K.M."/>
            <person name="Bennetzen J.L."/>
            <person name="Unver T."/>
            <person name="Budak H."/>
            <person name="Gulick P.J."/>
            <person name="Galiba G."/>
            <person name="Kalapos B."/>
            <person name="Nelson D.R."/>
            <person name="Li P."/>
            <person name="You F.M."/>
            <person name="Luo M.C."/>
            <person name="Dvorak J."/>
        </authorList>
    </citation>
    <scope>NUCLEOTIDE SEQUENCE [LARGE SCALE GENOMIC DNA]</scope>
    <source>
        <strain evidence="2">cv. AL8/78</strain>
    </source>
</reference>
<dbReference type="GO" id="GO:0005783">
    <property type="term" value="C:endoplasmic reticulum"/>
    <property type="evidence" value="ECO:0007669"/>
    <property type="project" value="UniProtKB-ARBA"/>
</dbReference>
<dbReference type="CDD" id="cd06257">
    <property type="entry name" value="DnaJ"/>
    <property type="match status" value="1"/>
</dbReference>
<name>A0A453FGK7_AEGTS</name>
<dbReference type="EnsemblPlants" id="AET3Gv20671300.10">
    <property type="protein sequence ID" value="AET3Gv20671300.10"/>
    <property type="gene ID" value="AET3Gv20671300"/>
</dbReference>
<dbReference type="Gramene" id="AET3Gv20671300.10">
    <property type="protein sequence ID" value="AET3Gv20671300.10"/>
    <property type="gene ID" value="AET3Gv20671300"/>
</dbReference>
<keyword evidence="3" id="KW-1185">Reference proteome</keyword>
<dbReference type="PANTHER" id="PTHR44579:SF2">
    <property type="entry name" value="OS01G0730500 PROTEIN"/>
    <property type="match status" value="1"/>
</dbReference>